<dbReference type="RefSeq" id="WP_337108749.1">
    <property type="nucleotide sequence ID" value="NZ_JAPYKS010000026.1"/>
</dbReference>
<feature type="chain" id="PRO_5046630994" description="Lipoprotein" evidence="1">
    <location>
        <begin position="21"/>
        <end position="430"/>
    </location>
</feature>
<evidence type="ECO:0008006" key="4">
    <source>
        <dbReference type="Google" id="ProtNLM"/>
    </source>
</evidence>
<evidence type="ECO:0000256" key="1">
    <source>
        <dbReference type="SAM" id="SignalP"/>
    </source>
</evidence>
<reference evidence="2 3" key="1">
    <citation type="submission" date="2022-12" db="EMBL/GenBank/DDBJ databases">
        <authorList>
            <person name="Muema E."/>
        </authorList>
    </citation>
    <scope>NUCLEOTIDE SEQUENCE [LARGE SCALE GENOMIC DNA]</scope>
    <source>
        <strain evidence="3">1326</strain>
    </source>
</reference>
<evidence type="ECO:0000313" key="2">
    <source>
        <dbReference type="EMBL" id="MEI9412341.1"/>
    </source>
</evidence>
<evidence type="ECO:0000313" key="3">
    <source>
        <dbReference type="Proteomes" id="UP001387293"/>
    </source>
</evidence>
<dbReference type="PROSITE" id="PS51257">
    <property type="entry name" value="PROKAR_LIPOPROTEIN"/>
    <property type="match status" value="1"/>
</dbReference>
<keyword evidence="1" id="KW-0732">Signal</keyword>
<accession>A0ABU8L2Y2</accession>
<keyword evidence="3" id="KW-1185">Reference proteome</keyword>
<comment type="caution">
    <text evidence="2">The sequence shown here is derived from an EMBL/GenBank/DDBJ whole genome shotgun (WGS) entry which is preliminary data.</text>
</comment>
<dbReference type="EMBL" id="JAPYKS010000026">
    <property type="protein sequence ID" value="MEI9412341.1"/>
    <property type="molecule type" value="Genomic_DNA"/>
</dbReference>
<feature type="signal peptide" evidence="1">
    <location>
        <begin position="1"/>
        <end position="20"/>
    </location>
</feature>
<dbReference type="Proteomes" id="UP001387293">
    <property type="component" value="Unassembled WGS sequence"/>
</dbReference>
<gene>
    <name evidence="2" type="ORF">O7A60_26830</name>
</gene>
<proteinExistence type="predicted"/>
<organism evidence="2 3">
    <name type="scientific">Mesorhizobium salmacidum</name>
    <dbReference type="NCBI Taxonomy" id="3015171"/>
    <lineage>
        <taxon>Bacteria</taxon>
        <taxon>Pseudomonadati</taxon>
        <taxon>Pseudomonadota</taxon>
        <taxon>Alphaproteobacteria</taxon>
        <taxon>Hyphomicrobiales</taxon>
        <taxon>Phyllobacteriaceae</taxon>
        <taxon>Mesorhizobium</taxon>
    </lineage>
</organism>
<name>A0ABU8L2Y2_9HYPH</name>
<sequence length="430" mass="47558">MTPRVIALTRLIAFVPFAIALTSCTPVLSTSSFDSDAQAAHPTSCDGSALGSYMLPKKEISFVILKTGTVGDQTYVFEMKSDDGANAVDGPSFITVGDGKQRCLDYHTNAFYEDLIRVDKDSSGQLLENVYSGTVDRTPKIAEAVAQGIVAAAAGNRDFRGANNQIVYMTKQFDLFDQRRLTEENSSLRDVGYCIYIDPTDDPYVPLWMQDQCSGKKVSGTYVSRQRTADYSRSSQYVAGEGRIGILYKPLLSHTLVILKKDDPTSAKPWRVWRRQVVEMPNRAPIFLLQVRRGMFTTRKTTISFDDGLLLAVKVDKQSELKGLTDALVNIVGIAVQLPAKALILRQSEVQNQAELIKVNQQLLQSYALLEQQREKNAQLTHANGTDTGQRSGPSRSAFDNVALEACIQNAELNGMADPRDYCQTREAEQ</sequence>
<protein>
    <recommendedName>
        <fullName evidence="4">Lipoprotein</fullName>
    </recommendedName>
</protein>